<accession>A0A3R9P3G5</accession>
<name>A0A3R9P3G5_9BACI</name>
<dbReference type="EMBL" id="RBVX01000069">
    <property type="protein sequence ID" value="RSL29404.1"/>
    <property type="molecule type" value="Genomic_DNA"/>
</dbReference>
<evidence type="ECO:0000313" key="2">
    <source>
        <dbReference type="Proteomes" id="UP000275076"/>
    </source>
</evidence>
<comment type="caution">
    <text evidence="1">The sequence shown here is derived from an EMBL/GenBank/DDBJ whole genome shotgun (WGS) entry which is preliminary data.</text>
</comment>
<proteinExistence type="predicted"/>
<dbReference type="OrthoDB" id="5845122at2"/>
<dbReference type="RefSeq" id="WP_125562599.1">
    <property type="nucleotide sequence ID" value="NZ_RBVX01000069.1"/>
</dbReference>
<sequence length="60" mass="6663">MKRSQAASMIVETLGLNTENRPDADFDDIDENLPSYEVAATVQDEGIIGGKMVPFSRMMR</sequence>
<evidence type="ECO:0000313" key="1">
    <source>
        <dbReference type="EMBL" id="RSL29404.1"/>
    </source>
</evidence>
<reference evidence="1 2" key="1">
    <citation type="submission" date="2018-10" db="EMBL/GenBank/DDBJ databases">
        <title>Draft genome sequence of Bacillus salarius IM0101, isolated from a hypersaline soil in Inner Mongolia, China.</title>
        <authorList>
            <person name="Yamprayoonswat W."/>
            <person name="Boonvisut S."/>
            <person name="Jumpathong W."/>
            <person name="Sittihan S."/>
            <person name="Ruangsuj P."/>
            <person name="Wanthongcharoen S."/>
            <person name="Thongpramul N."/>
            <person name="Pimmason S."/>
            <person name="Yu B."/>
            <person name="Yasawong M."/>
        </authorList>
    </citation>
    <scope>NUCLEOTIDE SEQUENCE [LARGE SCALE GENOMIC DNA]</scope>
    <source>
        <strain evidence="1 2">IM0101</strain>
    </source>
</reference>
<keyword evidence="2" id="KW-1185">Reference proteome</keyword>
<dbReference type="AlphaFoldDB" id="A0A3R9P3G5"/>
<organism evidence="1 2">
    <name type="scientific">Salibacterium salarium</name>
    <dbReference type="NCBI Taxonomy" id="284579"/>
    <lineage>
        <taxon>Bacteria</taxon>
        <taxon>Bacillati</taxon>
        <taxon>Bacillota</taxon>
        <taxon>Bacilli</taxon>
        <taxon>Bacillales</taxon>
        <taxon>Bacillaceae</taxon>
    </lineage>
</organism>
<protein>
    <submittedName>
        <fullName evidence="1">Uncharacterized protein</fullName>
    </submittedName>
</protein>
<dbReference type="Proteomes" id="UP000275076">
    <property type="component" value="Unassembled WGS sequence"/>
</dbReference>
<gene>
    <name evidence="1" type="ORF">D7Z54_31420</name>
</gene>